<reference evidence="3" key="1">
    <citation type="journal article" date="2019" name="Int. J. Syst. Evol. Microbiol.">
        <title>The Global Catalogue of Microorganisms (GCM) 10K type strain sequencing project: providing services to taxonomists for standard genome sequencing and annotation.</title>
        <authorList>
            <consortium name="The Broad Institute Genomics Platform"/>
            <consortium name="The Broad Institute Genome Sequencing Center for Infectious Disease"/>
            <person name="Wu L."/>
            <person name="Ma J."/>
        </authorList>
    </citation>
    <scope>NUCLEOTIDE SEQUENCE [LARGE SCALE GENOMIC DNA]</scope>
    <source>
        <strain evidence="3">CGMCC 4.7132</strain>
    </source>
</reference>
<protein>
    <recommendedName>
        <fullName evidence="4">Tetratricopeptide repeat protein</fullName>
    </recommendedName>
</protein>
<feature type="region of interest" description="Disordered" evidence="1">
    <location>
        <begin position="284"/>
        <end position="303"/>
    </location>
</feature>
<comment type="caution">
    <text evidence="2">The sequence shown here is derived from an EMBL/GenBank/DDBJ whole genome shotgun (WGS) entry which is preliminary data.</text>
</comment>
<feature type="region of interest" description="Disordered" evidence="1">
    <location>
        <begin position="128"/>
        <end position="147"/>
    </location>
</feature>
<dbReference type="SUPFAM" id="SSF48452">
    <property type="entry name" value="TPR-like"/>
    <property type="match status" value="1"/>
</dbReference>
<dbReference type="EMBL" id="JBHSFP010000048">
    <property type="protein sequence ID" value="MFC4536533.1"/>
    <property type="molecule type" value="Genomic_DNA"/>
</dbReference>
<organism evidence="2 3">
    <name type="scientific">Sphaerisporangium dianthi</name>
    <dbReference type="NCBI Taxonomy" id="1436120"/>
    <lineage>
        <taxon>Bacteria</taxon>
        <taxon>Bacillati</taxon>
        <taxon>Actinomycetota</taxon>
        <taxon>Actinomycetes</taxon>
        <taxon>Streptosporangiales</taxon>
        <taxon>Streptosporangiaceae</taxon>
        <taxon>Sphaerisporangium</taxon>
    </lineage>
</organism>
<evidence type="ECO:0000256" key="1">
    <source>
        <dbReference type="SAM" id="MobiDB-lite"/>
    </source>
</evidence>
<dbReference type="Gene3D" id="1.25.40.10">
    <property type="entry name" value="Tetratricopeptide repeat domain"/>
    <property type="match status" value="2"/>
</dbReference>
<dbReference type="RefSeq" id="WP_380851155.1">
    <property type="nucleotide sequence ID" value="NZ_JBHSFP010000048.1"/>
</dbReference>
<evidence type="ECO:0008006" key="4">
    <source>
        <dbReference type="Google" id="ProtNLM"/>
    </source>
</evidence>
<proteinExistence type="predicted"/>
<keyword evidence="3" id="KW-1185">Reference proteome</keyword>
<accession>A0ABV9CUS4</accession>
<evidence type="ECO:0000313" key="2">
    <source>
        <dbReference type="EMBL" id="MFC4536533.1"/>
    </source>
</evidence>
<dbReference type="SMART" id="SM00028">
    <property type="entry name" value="TPR"/>
    <property type="match status" value="3"/>
</dbReference>
<evidence type="ECO:0000313" key="3">
    <source>
        <dbReference type="Proteomes" id="UP001596004"/>
    </source>
</evidence>
<dbReference type="InterPro" id="IPR011990">
    <property type="entry name" value="TPR-like_helical_dom_sf"/>
</dbReference>
<dbReference type="Proteomes" id="UP001596004">
    <property type="component" value="Unassembled WGS sequence"/>
</dbReference>
<gene>
    <name evidence="2" type="ORF">ACFO60_37675</name>
</gene>
<sequence length="720" mass="76508">MSAQERRLSAIGEAAAGVLRTTSYHLVRAEDVAAAVRLSREGHSGRRSAVWLYNEVKSRRVLVALALHHAFAEFAERNGPQEWPSVPGSLVEARDQVTQALLLVARFHRAESFLTQQVQLGIGDIATSEKRQSAPQEPPSWPDSPLGRTASAGWAGRVLAYARHLAPVLSAAAQAVCPPPPGWAESCAEKLSDLAFDALTDDPDGPVDRQAAALGAHWYERHLIPLAGAWINDLDVAERVRDLARRSSPGTRAETDAQAGVLRSVLDTGILLHRAAGEAAELSRLLPPGGAGEPEPGSRSQCDVHGRRGLALLRYGDLEAARTSLMECLAVAENDLAARRPADAVLYAARARHNLGELLMEAGRPLEAAELIDKALSARAAGAGPGAGLSPAWRRYTVTAQAAARAAARSGKVVAGLGMAEAVVADRQARLGEPGDINVVAARVSLAETLLEAGQPIEARHLLQEARRHRAELLQPIAYWPNYDTVRLAQVELALREPATVLRLLERSPVLSEWFARHVSFRLWAEGRIAHGLATALAGDTEAARGALGELMGLLGTAPGDALPAAARRALAEVELMADDTAAAAATLAEARAGETVPGDPPGRARTLLLAARCEDARGDAAAALRHRAALAALTRDGLDPAHPLLLEGRYDEALRRFETGSFEGLDDLLAPLMDRAPLAHGRPALGEGHPLLLKAVALADRSGAVHLPRTPRQVLWEDA</sequence>
<dbReference type="InterPro" id="IPR019734">
    <property type="entry name" value="TPR_rpt"/>
</dbReference>
<name>A0ABV9CUS4_9ACTN</name>